<keyword evidence="1" id="KW-0472">Membrane</keyword>
<proteinExistence type="predicted"/>
<dbReference type="AlphaFoldDB" id="A0A9N7UG07"/>
<protein>
    <submittedName>
        <fullName evidence="2">Uncharacterized protein</fullName>
    </submittedName>
</protein>
<comment type="caution">
    <text evidence="2">The sequence shown here is derived from an EMBL/GenBank/DDBJ whole genome shotgun (WGS) entry which is preliminary data.</text>
</comment>
<keyword evidence="1" id="KW-1133">Transmembrane helix</keyword>
<name>A0A9N7UG07_PLEPL</name>
<keyword evidence="1" id="KW-0812">Transmembrane</keyword>
<evidence type="ECO:0000313" key="3">
    <source>
        <dbReference type="Proteomes" id="UP001153269"/>
    </source>
</evidence>
<dbReference type="EMBL" id="CADEAL010001331">
    <property type="protein sequence ID" value="CAB1431303.1"/>
    <property type="molecule type" value="Genomic_DNA"/>
</dbReference>
<feature type="transmembrane region" description="Helical" evidence="1">
    <location>
        <begin position="20"/>
        <end position="53"/>
    </location>
</feature>
<gene>
    <name evidence="2" type="ORF">PLEPLA_LOCUS19348</name>
</gene>
<keyword evidence="3" id="KW-1185">Reference proteome</keyword>
<dbReference type="Proteomes" id="UP001153269">
    <property type="component" value="Unassembled WGS sequence"/>
</dbReference>
<accession>A0A9N7UG07</accession>
<organism evidence="2 3">
    <name type="scientific">Pleuronectes platessa</name>
    <name type="common">European plaice</name>
    <dbReference type="NCBI Taxonomy" id="8262"/>
    <lineage>
        <taxon>Eukaryota</taxon>
        <taxon>Metazoa</taxon>
        <taxon>Chordata</taxon>
        <taxon>Craniata</taxon>
        <taxon>Vertebrata</taxon>
        <taxon>Euteleostomi</taxon>
        <taxon>Actinopterygii</taxon>
        <taxon>Neopterygii</taxon>
        <taxon>Teleostei</taxon>
        <taxon>Neoteleostei</taxon>
        <taxon>Acanthomorphata</taxon>
        <taxon>Carangaria</taxon>
        <taxon>Pleuronectiformes</taxon>
        <taxon>Pleuronectoidei</taxon>
        <taxon>Pleuronectidae</taxon>
        <taxon>Pleuronectes</taxon>
    </lineage>
</organism>
<evidence type="ECO:0000256" key="1">
    <source>
        <dbReference type="SAM" id="Phobius"/>
    </source>
</evidence>
<reference evidence="2" key="1">
    <citation type="submission" date="2020-03" db="EMBL/GenBank/DDBJ databases">
        <authorList>
            <person name="Weist P."/>
        </authorList>
    </citation>
    <scope>NUCLEOTIDE SEQUENCE</scope>
</reference>
<evidence type="ECO:0000313" key="2">
    <source>
        <dbReference type="EMBL" id="CAB1431303.1"/>
    </source>
</evidence>
<sequence length="139" mass="15809">MNSLSSADHRAETLTPLFFSIYIIIIIIFIIIIIIFIFIIVFIIFIFITVVVVSDSLCCLEGNRLSLVHCSSSPGGSAHWLRPLAPAEVMWPRGRLRRLQSGTCHLCCRPARWLVENRADELHRKERERLPVSCCCADV</sequence>